<dbReference type="AlphaFoldDB" id="A0A6P9ALG2"/>
<reference evidence="3 4" key="1">
    <citation type="submission" date="2025-04" db="UniProtKB">
        <authorList>
            <consortium name="RefSeq"/>
        </authorList>
    </citation>
    <scope>IDENTIFICATION</scope>
    <source>
        <tissue evidence="3 4">Total insect</tissue>
    </source>
</reference>
<proteinExistence type="predicted"/>
<sequence length="189" mass="22026">MRTHCFAAVVVALAELLPHLHAISRNYDLVFENVESIHDHDYFSQQSGLFMRPLNTTDKPPRSEVSAILDIIKPLPNNSLVDVSLLELYEKRYIQSFVKYRTPLCDYLRLEKKPVFSAFKTYYHFPASCPLQGFYRMDWNSRFEEITPPIFPGPENWKLVIQYASDSHNILKQTIKFRVDRTKAKAGRG</sequence>
<feature type="chain" id="PRO_5044654987" evidence="1">
    <location>
        <begin position="23"/>
        <end position="189"/>
    </location>
</feature>
<organism evidence="3">
    <name type="scientific">Thrips palmi</name>
    <name type="common">Melon thrips</name>
    <dbReference type="NCBI Taxonomy" id="161013"/>
    <lineage>
        <taxon>Eukaryota</taxon>
        <taxon>Metazoa</taxon>
        <taxon>Ecdysozoa</taxon>
        <taxon>Arthropoda</taxon>
        <taxon>Hexapoda</taxon>
        <taxon>Insecta</taxon>
        <taxon>Pterygota</taxon>
        <taxon>Neoptera</taxon>
        <taxon>Paraneoptera</taxon>
        <taxon>Thysanoptera</taxon>
        <taxon>Terebrantia</taxon>
        <taxon>Thripoidea</taxon>
        <taxon>Thripidae</taxon>
        <taxon>Thrips</taxon>
    </lineage>
</organism>
<dbReference type="RefSeq" id="XP_034256357.1">
    <property type="nucleotide sequence ID" value="XM_034400466.1"/>
</dbReference>
<name>A0A6P9ALG2_THRPL</name>
<accession>A0A6P9ALG2</accession>
<protein>
    <submittedName>
        <fullName evidence="3 4">Uncharacterized protein LOC117654210 isoform X2</fullName>
    </submittedName>
</protein>
<feature type="signal peptide" evidence="1">
    <location>
        <begin position="1"/>
        <end position="22"/>
    </location>
</feature>
<keyword evidence="1" id="KW-0732">Signal</keyword>
<keyword evidence="2" id="KW-1185">Reference proteome</keyword>
<evidence type="ECO:0000313" key="2">
    <source>
        <dbReference type="Proteomes" id="UP000515158"/>
    </source>
</evidence>
<gene>
    <name evidence="3 4" type="primary">LOC117654210</name>
</gene>
<evidence type="ECO:0000256" key="1">
    <source>
        <dbReference type="SAM" id="SignalP"/>
    </source>
</evidence>
<dbReference type="RefSeq" id="XP_034256356.1">
    <property type="nucleotide sequence ID" value="XM_034400465.1"/>
</dbReference>
<dbReference type="Proteomes" id="UP000515158">
    <property type="component" value="Unplaced"/>
</dbReference>
<evidence type="ECO:0000313" key="4">
    <source>
        <dbReference type="RefSeq" id="XP_034256357.1"/>
    </source>
</evidence>
<evidence type="ECO:0000313" key="3">
    <source>
        <dbReference type="RefSeq" id="XP_034256356.1"/>
    </source>
</evidence>
<dbReference type="GeneID" id="117654210"/>